<proteinExistence type="predicted"/>
<dbReference type="KEGG" id="aex:Astex_1442"/>
<evidence type="ECO:0000313" key="2">
    <source>
        <dbReference type="Proteomes" id="UP000001492"/>
    </source>
</evidence>
<name>E8RPL1_ASTEC</name>
<dbReference type="AlphaFoldDB" id="E8RPL1"/>
<dbReference type="EMBL" id="CP002395">
    <property type="protein sequence ID" value="ADU13109.1"/>
    <property type="molecule type" value="Genomic_DNA"/>
</dbReference>
<organism evidence="1 2">
    <name type="scientific">Asticcacaulis excentricus (strain ATCC 15261 / DSM 4724 / KCTC 12464 / NCIMB 9791 / VKM B-1370 / CB 48)</name>
    <dbReference type="NCBI Taxonomy" id="573065"/>
    <lineage>
        <taxon>Bacteria</taxon>
        <taxon>Pseudomonadati</taxon>
        <taxon>Pseudomonadota</taxon>
        <taxon>Alphaproteobacteria</taxon>
        <taxon>Caulobacterales</taxon>
        <taxon>Caulobacteraceae</taxon>
        <taxon>Asticcacaulis</taxon>
    </lineage>
</organism>
<protein>
    <submittedName>
        <fullName evidence="1">Uncharacterized protein</fullName>
    </submittedName>
</protein>
<evidence type="ECO:0000313" key="1">
    <source>
        <dbReference type="EMBL" id="ADU13109.1"/>
    </source>
</evidence>
<dbReference type="Proteomes" id="UP000001492">
    <property type="component" value="Chromosome 1"/>
</dbReference>
<accession>E8RPL1</accession>
<reference evidence="2" key="1">
    <citation type="submission" date="2010-12" db="EMBL/GenBank/DDBJ databases">
        <title>Complete sequence of chromosome 1 of Asticcacaulis excentricus CB 48.</title>
        <authorList>
            <consortium name="US DOE Joint Genome Institute"/>
            <person name="Lucas S."/>
            <person name="Copeland A."/>
            <person name="Lapidus A."/>
            <person name="Cheng J.-F."/>
            <person name="Bruce D."/>
            <person name="Goodwin L."/>
            <person name="Pitluck S."/>
            <person name="Teshima H."/>
            <person name="Davenport K."/>
            <person name="Detter J.C."/>
            <person name="Han C."/>
            <person name="Tapia R."/>
            <person name="Land M."/>
            <person name="Hauser L."/>
            <person name="Jeffries C."/>
            <person name="Kyrpides N."/>
            <person name="Ivanova N."/>
            <person name="Ovchinnikova G."/>
            <person name="Brun Y.V."/>
            <person name="Woyke T."/>
        </authorList>
    </citation>
    <scope>NUCLEOTIDE SEQUENCE [LARGE SCALE GENOMIC DNA]</scope>
    <source>
        <strain evidence="2">ATCC 15261 / DSM 4724 / KCTC 12464 / NCIMB 9791 / VKM B-1370 / CB 48</strain>
    </source>
</reference>
<keyword evidence="2" id="KW-1185">Reference proteome</keyword>
<dbReference type="HOGENOM" id="CLU_3387770_0_0_5"/>
<gene>
    <name evidence="1" type="ordered locus">Astex_1442</name>
</gene>
<sequence>MKEDSVFAALPLPFRFGPFFLSEKADAAEDKS</sequence>